<dbReference type="PANTHER" id="PTHR10039">
    <property type="entry name" value="AMELOGENIN"/>
    <property type="match status" value="1"/>
</dbReference>
<dbReference type="EMBL" id="JAOQAZ010000030">
    <property type="protein sequence ID" value="KAJ4250554.1"/>
    <property type="molecule type" value="Genomic_DNA"/>
</dbReference>
<protein>
    <recommendedName>
        <fullName evidence="3">Nephrocystin 3-like N-terminal domain-containing protein</fullName>
    </recommendedName>
</protein>
<dbReference type="OrthoDB" id="194358at2759"/>
<name>A0A9W8RNP3_9HYPO</name>
<organism evidence="4 5">
    <name type="scientific">Fusarium torreyae</name>
    <dbReference type="NCBI Taxonomy" id="1237075"/>
    <lineage>
        <taxon>Eukaryota</taxon>
        <taxon>Fungi</taxon>
        <taxon>Dikarya</taxon>
        <taxon>Ascomycota</taxon>
        <taxon>Pezizomycotina</taxon>
        <taxon>Sordariomycetes</taxon>
        <taxon>Hypocreomycetidae</taxon>
        <taxon>Hypocreales</taxon>
        <taxon>Nectriaceae</taxon>
        <taxon>Fusarium</taxon>
    </lineage>
</organism>
<accession>A0A9W8RNP3</accession>
<evidence type="ECO:0000259" key="3">
    <source>
        <dbReference type="Pfam" id="PF24883"/>
    </source>
</evidence>
<dbReference type="Pfam" id="PF24883">
    <property type="entry name" value="NPHP3_N"/>
    <property type="match status" value="1"/>
</dbReference>
<proteinExistence type="predicted"/>
<keyword evidence="5" id="KW-1185">Reference proteome</keyword>
<dbReference type="InterPro" id="IPR056884">
    <property type="entry name" value="NPHP3-like_N"/>
</dbReference>
<dbReference type="AlphaFoldDB" id="A0A9W8RNP3"/>
<dbReference type="Proteomes" id="UP001152049">
    <property type="component" value="Unassembled WGS sequence"/>
</dbReference>
<keyword evidence="2" id="KW-0472">Membrane</keyword>
<evidence type="ECO:0000313" key="5">
    <source>
        <dbReference type="Proteomes" id="UP001152049"/>
    </source>
</evidence>
<evidence type="ECO:0000256" key="1">
    <source>
        <dbReference type="ARBA" id="ARBA00022737"/>
    </source>
</evidence>
<evidence type="ECO:0000256" key="2">
    <source>
        <dbReference type="SAM" id="Phobius"/>
    </source>
</evidence>
<dbReference type="PANTHER" id="PTHR10039:SF16">
    <property type="entry name" value="GPI INOSITOL-DEACYLASE"/>
    <property type="match status" value="1"/>
</dbReference>
<reference evidence="4" key="1">
    <citation type="submission" date="2022-09" db="EMBL/GenBank/DDBJ databases">
        <title>Fusarium specimens isolated from Avocado Roots.</title>
        <authorList>
            <person name="Stajich J."/>
            <person name="Roper C."/>
            <person name="Heimlech-Rivalta G."/>
        </authorList>
    </citation>
    <scope>NUCLEOTIDE SEQUENCE</scope>
    <source>
        <strain evidence="4">CF00136</strain>
    </source>
</reference>
<gene>
    <name evidence="4" type="ORF">NW762_011809</name>
</gene>
<evidence type="ECO:0000313" key="4">
    <source>
        <dbReference type="EMBL" id="KAJ4250554.1"/>
    </source>
</evidence>
<comment type="caution">
    <text evidence="4">The sequence shown here is derived from an EMBL/GenBank/DDBJ whole genome shotgun (WGS) entry which is preliminary data.</text>
</comment>
<feature type="transmembrane region" description="Helical" evidence="2">
    <location>
        <begin position="6"/>
        <end position="26"/>
    </location>
</feature>
<sequence>MSDPLSIIGSAVGIVSLGITVTQGLIDYYDGFRDKNSDLLFTTRRLGRLLKPASSVDQNLDPGIIGDYIEDAKELIEELKSELDKFRSTEHAGTHFESRATGRRLVYPLRRSTLQKLDENIDTLTKDLSFALKLLEKDDTDEILSDIGDTKALLHLTRASQISQTLVAWLKAPGASIDFNEAAEKKHYSKGNWLIQGSAFTSWLDVPHSFLWLVGFAGCGKSVLCSTDLDIATIEPSQ</sequence>
<keyword evidence="2" id="KW-1133">Transmembrane helix</keyword>
<keyword evidence="1" id="KW-0677">Repeat</keyword>
<feature type="domain" description="Nephrocystin 3-like N-terminal" evidence="3">
    <location>
        <begin position="191"/>
        <end position="227"/>
    </location>
</feature>
<keyword evidence="2" id="KW-0812">Transmembrane</keyword>